<sequence length="45" mass="5228">MVSHSQRETVKESYKQSLKTLLPYGVNDHRGGFLKIIDTRKHNSQ</sequence>
<dbReference type="AlphaFoldDB" id="A0A379GBM8"/>
<reference evidence="1 2" key="1">
    <citation type="submission" date="2018-06" db="EMBL/GenBank/DDBJ databases">
        <authorList>
            <consortium name="Pathogen Informatics"/>
            <person name="Doyle S."/>
        </authorList>
    </citation>
    <scope>NUCLEOTIDE SEQUENCE [LARGE SCALE GENOMIC DNA]</scope>
    <source>
        <strain evidence="1 2">NCTC11938</strain>
    </source>
</reference>
<dbReference type="Proteomes" id="UP000254191">
    <property type="component" value="Unassembled WGS sequence"/>
</dbReference>
<organism evidence="1 2">
    <name type="scientific">Proteus mirabilis</name>
    <dbReference type="NCBI Taxonomy" id="584"/>
    <lineage>
        <taxon>Bacteria</taxon>
        <taxon>Pseudomonadati</taxon>
        <taxon>Pseudomonadota</taxon>
        <taxon>Gammaproteobacteria</taxon>
        <taxon>Enterobacterales</taxon>
        <taxon>Morganellaceae</taxon>
        <taxon>Proteus</taxon>
    </lineage>
</organism>
<protein>
    <submittedName>
        <fullName evidence="1">Uncharacterized protein</fullName>
    </submittedName>
</protein>
<evidence type="ECO:0000313" key="2">
    <source>
        <dbReference type="Proteomes" id="UP000254191"/>
    </source>
</evidence>
<name>A0A379GBM8_PROMI</name>
<dbReference type="EMBL" id="UGTS01000005">
    <property type="protein sequence ID" value="SUC38397.1"/>
    <property type="molecule type" value="Genomic_DNA"/>
</dbReference>
<gene>
    <name evidence="1" type="ORF">NCTC11938_02664</name>
</gene>
<evidence type="ECO:0000313" key="1">
    <source>
        <dbReference type="EMBL" id="SUC38397.1"/>
    </source>
</evidence>
<proteinExistence type="predicted"/>
<accession>A0A379GBM8</accession>